<comment type="catalytic activity">
    <reaction evidence="1">
        <text>Hydrolysis of terminal, non-reducing (1-&gt;4)-linked alpha-D-glucose residues with release of alpha-D-glucose.</text>
        <dbReference type="EC" id="3.2.1.20"/>
    </reaction>
</comment>
<dbReference type="PANTHER" id="PTHR10357:SF222">
    <property type="entry name" value="MALTASE MALT (AFU_ORTHOLOGUE AFUA_8G07070)"/>
    <property type="match status" value="1"/>
</dbReference>
<comment type="caution">
    <text evidence="11">The sequence shown here is derived from an EMBL/GenBank/DDBJ whole genome shotgun (WGS) entry which is preliminary data.</text>
</comment>
<proteinExistence type="inferred from homology"/>
<evidence type="ECO:0000313" key="11">
    <source>
        <dbReference type="EMBL" id="RGP60898.1"/>
    </source>
</evidence>
<dbReference type="PROSITE" id="PS50297">
    <property type="entry name" value="ANK_REP_REGION"/>
    <property type="match status" value="3"/>
</dbReference>
<evidence type="ECO:0000256" key="6">
    <source>
        <dbReference type="ARBA" id="ARBA00026248"/>
    </source>
</evidence>
<dbReference type="SUPFAM" id="SSF48403">
    <property type="entry name" value="Ankyrin repeat"/>
    <property type="match status" value="2"/>
</dbReference>
<dbReference type="GO" id="GO:0005987">
    <property type="term" value="P:sucrose catabolic process"/>
    <property type="evidence" value="ECO:0007669"/>
    <property type="project" value="TreeGrafter"/>
</dbReference>
<keyword evidence="6" id="KW-0462">Maltose metabolism</keyword>
<dbReference type="GO" id="GO:0004556">
    <property type="term" value="F:alpha-amylase activity"/>
    <property type="evidence" value="ECO:0007669"/>
    <property type="project" value="TreeGrafter"/>
</dbReference>
<feature type="repeat" description="ANK" evidence="9">
    <location>
        <begin position="613"/>
        <end position="645"/>
    </location>
</feature>
<evidence type="ECO:0000256" key="1">
    <source>
        <dbReference type="ARBA" id="ARBA00001657"/>
    </source>
</evidence>
<dbReference type="Pfam" id="PF12796">
    <property type="entry name" value="Ank_2"/>
    <property type="match status" value="1"/>
</dbReference>
<dbReference type="FunFam" id="3.20.20.80:FF:000064">
    <property type="entry name" value="Oligo-1,6-glucosidase"/>
    <property type="match status" value="1"/>
</dbReference>
<name>A0A395RLA2_FUSSP</name>
<evidence type="ECO:0000259" key="10">
    <source>
        <dbReference type="SMART" id="SM00642"/>
    </source>
</evidence>
<gene>
    <name evidence="11" type="ORF">FSPOR_10399</name>
</gene>
<dbReference type="Gene3D" id="3.90.400.10">
    <property type="entry name" value="Oligo-1,6-glucosidase, Domain 2"/>
    <property type="match status" value="1"/>
</dbReference>
<organism evidence="11 12">
    <name type="scientific">Fusarium sporotrichioides</name>
    <dbReference type="NCBI Taxonomy" id="5514"/>
    <lineage>
        <taxon>Eukaryota</taxon>
        <taxon>Fungi</taxon>
        <taxon>Dikarya</taxon>
        <taxon>Ascomycota</taxon>
        <taxon>Pezizomycotina</taxon>
        <taxon>Sordariomycetes</taxon>
        <taxon>Hypocreomycetidae</taxon>
        <taxon>Hypocreales</taxon>
        <taxon>Nectriaceae</taxon>
        <taxon>Fusarium</taxon>
    </lineage>
</organism>
<feature type="repeat" description="ANK" evidence="9">
    <location>
        <begin position="911"/>
        <end position="943"/>
    </location>
</feature>
<evidence type="ECO:0000256" key="9">
    <source>
        <dbReference type="PROSITE-ProRule" id="PRU00023"/>
    </source>
</evidence>
<dbReference type="EMBL" id="PXOF01000178">
    <property type="protein sequence ID" value="RGP60898.1"/>
    <property type="molecule type" value="Genomic_DNA"/>
</dbReference>
<evidence type="ECO:0000256" key="5">
    <source>
        <dbReference type="ARBA" id="ARBA00023295"/>
    </source>
</evidence>
<dbReference type="EC" id="3.2.1.20" evidence="3"/>
<dbReference type="GO" id="GO:0004558">
    <property type="term" value="F:alpha-1,4-glucosidase activity"/>
    <property type="evidence" value="ECO:0007669"/>
    <property type="project" value="UniProtKB-EC"/>
</dbReference>
<dbReference type="SUPFAM" id="SSF51445">
    <property type="entry name" value="(Trans)glycosidases"/>
    <property type="match status" value="1"/>
</dbReference>
<keyword evidence="4" id="KW-0378">Hydrolase</keyword>
<dbReference type="Proteomes" id="UP000266152">
    <property type="component" value="Unassembled WGS sequence"/>
</dbReference>
<protein>
    <recommendedName>
        <fullName evidence="8">Alpha-glucosidase</fullName>
        <ecNumber evidence="3">3.2.1.20</ecNumber>
    </recommendedName>
    <alternativeName>
        <fullName evidence="7">Maltase</fullName>
    </alternativeName>
</protein>
<dbReference type="InterPro" id="IPR006047">
    <property type="entry name" value="GH13_cat_dom"/>
</dbReference>
<dbReference type="InterPro" id="IPR045857">
    <property type="entry name" value="O16G_dom_2"/>
</dbReference>
<dbReference type="FunFam" id="3.20.20.80:FF:000087">
    <property type="entry name" value="Oligo-1,6-glucosidase IMA1"/>
    <property type="match status" value="1"/>
</dbReference>
<dbReference type="SMART" id="SM00248">
    <property type="entry name" value="ANK"/>
    <property type="match status" value="9"/>
</dbReference>
<sequence length="1141" mass="128413">MGSITWDEHHRYAGTHPWWKAASFYQVYPASFKDSNGDGWGDLPGLISKLDYLSDLGIDVVWVSPIFESPQKDMGYDVSDYQKIYQPYGSVEDVDVLVRECHARGLKIILDLVVNHTSIEHEWFKESRSSKDNPKRDWYIWRPARYGKNGAREPPTNWRGYFAGPTWTWDEHTQEYYLHLYAPDQPDLNWDNEECREAIYENTMRFWLDRGVDGFRIDTVNKYSKRRDFVDAPVTDPSSPHQPAPEMWCNGPRIHEFIHEMNEKVLRPYNAVSVGELSNTPHPSQVIPYVSAAAKELDMVFEFSMIRLGNGNGFGDKYIYQPFPLSKLKSFVERWQSFIEGTDAWTTVFCENHDNGRAVDRFGDTSSPEWWLKSAKAIAMWQTTLTGTLFLYQGQEIGMTNMPRSWEMKEYKDIESLNFFAEAVLCGTDQRVKDTLHGLQIMARDHSRIPFQWDDSPNAGFTSAEAKPWMRVHDEYQDINVAKQVKDPDSILSFYKGMLRLRKQYKDLFVFGSFKLLDPEDESLFIYLKESVVPTKGGNEEKRKALVVLNMSKEERLGPDVCTYLKCSANEAKLLSKSDYPLHASICKNDASTLQEVLRSPEASYLLSTGDGYWGTPLHVAVYLDNIEAVNLLLQAGVDIAADSSAHEHGLSPLALAARLGNQRLLWRLWQHLYSQTEAKTTIVDSCLFQAAINSQITILRALLTWKEWATGAKNEALFWSARSWKAYSAELLTSELSFSPDILDEALHYAVNFRPLLGDDFKLEYSGDDYLQQQLLIAHLVDSGANPNIIIDGEPPIITAARHINLVGALKVLLDKGANPDAIDHRGKTALHFLGSPTSLRQSGPVVRLNETAIRILLSHSASVLRGDHESAASPLHAAAFGSNLNTLQLYLSSLPSEQRSQALRSKNNYGETLLHYAAAGAKSDIVEFLLSQGLDTNGINTNGWTPLHCALTPARQGSQLNGFAKSLPEALKIADLILFHGADARAVTAEGWTTLHCLALFSGRKKGNIELDQFVDNLIHRGADINARATFMYWNELGDVEPKYYYWGHEVQGSIQDPESSGAIVRFGYTPLHFAAAHGSISLAKALLEHGADPLSEDARGNTTIKIAANSSLIDDFPSRRQAIVDLLTEAAHLNYRLK</sequence>
<keyword evidence="12" id="KW-1185">Reference proteome</keyword>
<dbReference type="Pfam" id="PF13857">
    <property type="entry name" value="Ank_5"/>
    <property type="match status" value="1"/>
</dbReference>
<feature type="domain" description="Glycosyl hydrolase family 13 catalytic" evidence="10">
    <location>
        <begin position="26"/>
        <end position="448"/>
    </location>
</feature>
<evidence type="ECO:0000256" key="4">
    <source>
        <dbReference type="ARBA" id="ARBA00022801"/>
    </source>
</evidence>
<evidence type="ECO:0000256" key="7">
    <source>
        <dbReference type="ARBA" id="ARBA00041343"/>
    </source>
</evidence>
<dbReference type="Gene3D" id="1.25.40.20">
    <property type="entry name" value="Ankyrin repeat-containing domain"/>
    <property type="match status" value="4"/>
</dbReference>
<feature type="repeat" description="ANK" evidence="9">
    <location>
        <begin position="793"/>
        <end position="826"/>
    </location>
</feature>
<feature type="repeat" description="ANK" evidence="9">
    <location>
        <begin position="1069"/>
        <end position="1101"/>
    </location>
</feature>
<dbReference type="GO" id="GO:0000025">
    <property type="term" value="P:maltose catabolic process"/>
    <property type="evidence" value="ECO:0007669"/>
    <property type="project" value="TreeGrafter"/>
</dbReference>
<reference evidence="11 12" key="1">
    <citation type="journal article" date="2018" name="PLoS Pathog.">
        <title>Evolution of structural diversity of trichothecenes, a family of toxins produced by plant pathogenic and entomopathogenic fungi.</title>
        <authorList>
            <person name="Proctor R.H."/>
            <person name="McCormick S.P."/>
            <person name="Kim H.S."/>
            <person name="Cardoza R.E."/>
            <person name="Stanley A.M."/>
            <person name="Lindo L."/>
            <person name="Kelly A."/>
            <person name="Brown D.W."/>
            <person name="Lee T."/>
            <person name="Vaughan M.M."/>
            <person name="Alexander N.J."/>
            <person name="Busman M."/>
            <person name="Gutierrez S."/>
        </authorList>
    </citation>
    <scope>NUCLEOTIDE SEQUENCE [LARGE SCALE GENOMIC DNA]</scope>
    <source>
        <strain evidence="11 12">NRRL 3299</strain>
    </source>
</reference>
<dbReference type="Gene3D" id="3.20.20.80">
    <property type="entry name" value="Glycosidases"/>
    <property type="match status" value="1"/>
</dbReference>
<evidence type="ECO:0000256" key="8">
    <source>
        <dbReference type="ARBA" id="ARBA00073730"/>
    </source>
</evidence>
<dbReference type="GO" id="GO:0004574">
    <property type="term" value="F:oligo-1,6-glucosidase activity"/>
    <property type="evidence" value="ECO:0007669"/>
    <property type="project" value="TreeGrafter"/>
</dbReference>
<dbReference type="InterPro" id="IPR036770">
    <property type="entry name" value="Ankyrin_rpt-contain_sf"/>
</dbReference>
<evidence type="ECO:0000256" key="3">
    <source>
        <dbReference type="ARBA" id="ARBA00012741"/>
    </source>
</evidence>
<dbReference type="Pfam" id="PF00128">
    <property type="entry name" value="Alpha-amylase"/>
    <property type="match status" value="1"/>
</dbReference>
<dbReference type="PANTHER" id="PTHR10357">
    <property type="entry name" value="ALPHA-AMYLASE FAMILY MEMBER"/>
    <property type="match status" value="1"/>
</dbReference>
<accession>A0A395RLA2</accession>
<keyword evidence="5" id="KW-0326">Glycosidase</keyword>
<evidence type="ECO:0000256" key="2">
    <source>
        <dbReference type="ARBA" id="ARBA00008061"/>
    </source>
</evidence>
<evidence type="ECO:0000313" key="12">
    <source>
        <dbReference type="Proteomes" id="UP000266152"/>
    </source>
</evidence>
<dbReference type="SMART" id="SM00642">
    <property type="entry name" value="Aamy"/>
    <property type="match status" value="1"/>
</dbReference>
<dbReference type="InterPro" id="IPR017853">
    <property type="entry name" value="GH"/>
</dbReference>
<dbReference type="Pfam" id="PF00023">
    <property type="entry name" value="Ank"/>
    <property type="match status" value="1"/>
</dbReference>
<comment type="similarity">
    <text evidence="2">Belongs to the glycosyl hydrolase 13 family.</text>
</comment>
<dbReference type="GO" id="GO:0033934">
    <property type="term" value="F:glucan 1,4-alpha-maltotriohydrolase activity"/>
    <property type="evidence" value="ECO:0007669"/>
    <property type="project" value="TreeGrafter"/>
</dbReference>
<dbReference type="CDD" id="cd11333">
    <property type="entry name" value="AmyAc_SI_OligoGlu_DGase"/>
    <property type="match status" value="1"/>
</dbReference>
<dbReference type="InterPro" id="IPR002110">
    <property type="entry name" value="Ankyrin_rpt"/>
</dbReference>
<dbReference type="GO" id="GO:0004575">
    <property type="term" value="F:sucrose alpha-glucosidase activity"/>
    <property type="evidence" value="ECO:0007669"/>
    <property type="project" value="TreeGrafter"/>
</dbReference>
<dbReference type="STRING" id="5514.A0A395RLA2"/>
<dbReference type="FunFam" id="3.90.400.10:FF:000003">
    <property type="entry name" value="Probable alpha-glucosidase (Maltase)"/>
    <property type="match status" value="1"/>
</dbReference>
<dbReference type="PROSITE" id="PS50088">
    <property type="entry name" value="ANK_REPEAT"/>
    <property type="match status" value="4"/>
</dbReference>
<keyword evidence="9" id="KW-0040">ANK repeat</keyword>
<dbReference type="AlphaFoldDB" id="A0A395RLA2"/>